<feature type="transmembrane region" description="Helical" evidence="1">
    <location>
        <begin position="338"/>
        <end position="357"/>
    </location>
</feature>
<dbReference type="Gene3D" id="3.30.2090.10">
    <property type="entry name" value="Multidrug efflux transporter AcrB TolC docking domain, DN and DC subdomains"/>
    <property type="match status" value="2"/>
</dbReference>
<dbReference type="Pfam" id="PF00873">
    <property type="entry name" value="ACR_tran"/>
    <property type="match status" value="1"/>
</dbReference>
<evidence type="ECO:0008006" key="3">
    <source>
        <dbReference type="Google" id="ProtNLM"/>
    </source>
</evidence>
<organism evidence="2">
    <name type="scientific">marine metagenome</name>
    <dbReference type="NCBI Taxonomy" id="408172"/>
    <lineage>
        <taxon>unclassified sequences</taxon>
        <taxon>metagenomes</taxon>
        <taxon>ecological metagenomes</taxon>
    </lineage>
</organism>
<name>A0A381PBH0_9ZZZZ</name>
<dbReference type="Gene3D" id="1.20.1640.10">
    <property type="entry name" value="Multidrug efflux transporter AcrB transmembrane domain"/>
    <property type="match status" value="2"/>
</dbReference>
<dbReference type="Gene3D" id="3.30.70.1440">
    <property type="entry name" value="Multidrug efflux transporter AcrB pore domain"/>
    <property type="match status" value="1"/>
</dbReference>
<dbReference type="PANTHER" id="PTHR32063">
    <property type="match status" value="1"/>
</dbReference>
<proteinExistence type="predicted"/>
<keyword evidence="1" id="KW-0472">Membrane</keyword>
<dbReference type="PRINTS" id="PR00702">
    <property type="entry name" value="ACRIFLAVINRP"/>
</dbReference>
<sequence>MVFIIGAGCWGLFTTKREMFPEVQIDQVSVRVPYLGAAPLEVEEGVVIRVEEAIKSIEGISQISSSAFEGMGEVVAEIEDGYELETILDEIKLAVDGISTFPGESERPIISKRSGNRWGGVMNVQLTGLKNEATMKDFVERIRDEITALEGVSYASVAGTRPFELSIEISEDSLRQYGLTLNQVAQVIRLWSVDIPGGTIRSDSGDIRLRAKGQAYTGQEFENILLLTQPDGTRVRLGDVATIRDGFAETESYAFFDGERSVAVMVSASENENPIEISEAVTAYVNERNQTLPDGIQLSVWGDQSVMLKDRQESMAINMLIGACLVFILLGIFLRLKIAIWVIVGLVVAVLGGFMLLEAVDVSINIMSLFAFIMVVGIVVDDAIIIAESAYTETERHGYSVHSIVAGAQRVAIPATFGVLTTIAVFGAMLIQSGHTSAFSRNIAWVVVFALTFSLIESKLILPSHLASMKSAHGSSKKGISEWVDVRLKSFIEHRYRPFLAFTIKNRWPTLAFFVSLVILTLGLMGGGYVRMNWFPDMQMDYVMAQVELQDGAPEQLIVGIVEEMEGSLIELEREIQTEHGIQRRIIEHSFAFVQGGKSAQFNVELKPEDERPVSGKELENRWREKLGDIAGTKKLSFSSGQHSGGGPPIALKLQGYNYRSLELAADELVSYLQTFNGVYEVESSNNAGPEELKLRIRPEAETLGITLVDLASQVRQAFYGAEAQRIQRGESEVRVMVRYPEIDRKSIGNLENMWIRLPDGREVPFSAVADYELTTGYSSMQRVDGRRTVSVTANLNPDIVQVGEVIGKTATQFMPELLARYPTVKYDVTGASERQNESQGQFLRSMLLAVLLLYALIAIPLKSYVQPLIIMFIIPFGMIGAVIGHMIVGIPITSLSSLGLIALAGVVVNDAILMVDHVNKRTEAGYSAPDAAVEAGAVRFRPILLTSLTTFFGLTPVLLETSMAAQMVVPMAVSLSFGIIFSTVITLIFLPCLFNILGERGTTFGKFIAFWSNRPLPSAALPDATNQPVAQQP</sequence>
<feature type="transmembrane region" description="Helical" evidence="1">
    <location>
        <begin position="508"/>
        <end position="530"/>
    </location>
</feature>
<accession>A0A381PBH0</accession>
<feature type="transmembrane region" description="Helical" evidence="1">
    <location>
        <begin position="315"/>
        <end position="332"/>
    </location>
</feature>
<protein>
    <recommendedName>
        <fullName evidence="3">SSD domain-containing protein</fullName>
    </recommendedName>
</protein>
<reference evidence="2" key="1">
    <citation type="submission" date="2018-05" db="EMBL/GenBank/DDBJ databases">
        <authorList>
            <person name="Lanie J.A."/>
            <person name="Ng W.-L."/>
            <person name="Kazmierczak K.M."/>
            <person name="Andrzejewski T.M."/>
            <person name="Davidsen T.M."/>
            <person name="Wayne K.J."/>
            <person name="Tettelin H."/>
            <person name="Glass J.I."/>
            <person name="Rusch D."/>
            <person name="Podicherti R."/>
            <person name="Tsui H.-C.T."/>
            <person name="Winkler M.E."/>
        </authorList>
    </citation>
    <scope>NUCLEOTIDE SEQUENCE</scope>
</reference>
<dbReference type="Gene3D" id="3.30.70.1430">
    <property type="entry name" value="Multidrug efflux transporter AcrB pore domain"/>
    <property type="match status" value="2"/>
</dbReference>
<feature type="transmembrane region" description="Helical" evidence="1">
    <location>
        <begin position="443"/>
        <end position="462"/>
    </location>
</feature>
<evidence type="ECO:0000313" key="2">
    <source>
        <dbReference type="EMBL" id="SUZ63618.1"/>
    </source>
</evidence>
<dbReference type="SUPFAM" id="SSF82714">
    <property type="entry name" value="Multidrug efflux transporter AcrB TolC docking domain, DN and DC subdomains"/>
    <property type="match status" value="2"/>
</dbReference>
<dbReference type="Gene3D" id="3.30.70.1320">
    <property type="entry name" value="Multidrug efflux transporter AcrB pore domain like"/>
    <property type="match status" value="1"/>
</dbReference>
<keyword evidence="1" id="KW-1133">Transmembrane helix</keyword>
<dbReference type="GO" id="GO:0005886">
    <property type="term" value="C:plasma membrane"/>
    <property type="evidence" value="ECO:0007669"/>
    <property type="project" value="TreeGrafter"/>
</dbReference>
<dbReference type="EMBL" id="UINC01000920">
    <property type="protein sequence ID" value="SUZ63618.1"/>
    <property type="molecule type" value="Genomic_DNA"/>
</dbReference>
<feature type="transmembrane region" description="Helical" evidence="1">
    <location>
        <begin position="369"/>
        <end position="391"/>
    </location>
</feature>
<evidence type="ECO:0000256" key="1">
    <source>
        <dbReference type="SAM" id="Phobius"/>
    </source>
</evidence>
<feature type="transmembrane region" description="Helical" evidence="1">
    <location>
        <begin position="843"/>
        <end position="862"/>
    </location>
</feature>
<dbReference type="AlphaFoldDB" id="A0A381PBH0"/>
<feature type="transmembrane region" description="Helical" evidence="1">
    <location>
        <begin position="941"/>
        <end position="960"/>
    </location>
</feature>
<feature type="transmembrane region" description="Helical" evidence="1">
    <location>
        <begin position="411"/>
        <end position="431"/>
    </location>
</feature>
<feature type="transmembrane region" description="Helical" evidence="1">
    <location>
        <begin position="896"/>
        <end position="916"/>
    </location>
</feature>
<dbReference type="PANTHER" id="PTHR32063:SF33">
    <property type="entry name" value="RND SUPERFAMILY EFFLUX PUMP PERMEASE COMPONENT"/>
    <property type="match status" value="1"/>
</dbReference>
<dbReference type="SUPFAM" id="SSF82866">
    <property type="entry name" value="Multidrug efflux transporter AcrB transmembrane domain"/>
    <property type="match status" value="2"/>
</dbReference>
<dbReference type="InterPro" id="IPR027463">
    <property type="entry name" value="AcrB_DN_DC_subdom"/>
</dbReference>
<feature type="transmembrane region" description="Helical" evidence="1">
    <location>
        <begin position="868"/>
        <end position="889"/>
    </location>
</feature>
<dbReference type="GO" id="GO:0042910">
    <property type="term" value="F:xenobiotic transmembrane transporter activity"/>
    <property type="evidence" value="ECO:0007669"/>
    <property type="project" value="TreeGrafter"/>
</dbReference>
<dbReference type="InterPro" id="IPR001036">
    <property type="entry name" value="Acrflvin-R"/>
</dbReference>
<feature type="transmembrane region" description="Helical" evidence="1">
    <location>
        <begin position="972"/>
        <end position="998"/>
    </location>
</feature>
<gene>
    <name evidence="2" type="ORF">METZ01_LOCUS16472</name>
</gene>
<keyword evidence="1" id="KW-0812">Transmembrane</keyword>
<dbReference type="SUPFAM" id="SSF82693">
    <property type="entry name" value="Multidrug efflux transporter AcrB pore domain, PN1, PN2, PC1 and PC2 subdomains"/>
    <property type="match status" value="2"/>
</dbReference>